<evidence type="ECO:0000256" key="10">
    <source>
        <dbReference type="ARBA" id="ARBA00023237"/>
    </source>
</evidence>
<comment type="subunit">
    <text evidence="2">Homotrimer.</text>
</comment>
<accession>A0A5E4VDP7</accession>
<dbReference type="Proteomes" id="UP000334380">
    <property type="component" value="Unassembled WGS sequence"/>
</dbReference>
<dbReference type="Pfam" id="PF13609">
    <property type="entry name" value="Porin_4"/>
    <property type="match status" value="1"/>
</dbReference>
<keyword evidence="14" id="KW-1185">Reference proteome</keyword>
<dbReference type="SUPFAM" id="SSF56935">
    <property type="entry name" value="Porins"/>
    <property type="match status" value="1"/>
</dbReference>
<dbReference type="GO" id="GO:0015288">
    <property type="term" value="F:porin activity"/>
    <property type="evidence" value="ECO:0007669"/>
    <property type="project" value="UniProtKB-KW"/>
</dbReference>
<dbReference type="GO" id="GO:0009279">
    <property type="term" value="C:cell outer membrane"/>
    <property type="evidence" value="ECO:0007669"/>
    <property type="project" value="UniProtKB-SubCell"/>
</dbReference>
<keyword evidence="10" id="KW-0998">Cell outer membrane</keyword>
<name>A0A5E4VDP7_9BURK</name>
<dbReference type="InterPro" id="IPR023614">
    <property type="entry name" value="Porin_dom_sf"/>
</dbReference>
<evidence type="ECO:0000256" key="1">
    <source>
        <dbReference type="ARBA" id="ARBA00004571"/>
    </source>
</evidence>
<dbReference type="CDD" id="cd00342">
    <property type="entry name" value="gram_neg_porins"/>
    <property type="match status" value="1"/>
</dbReference>
<dbReference type="OrthoDB" id="8936475at2"/>
<evidence type="ECO:0000256" key="4">
    <source>
        <dbReference type="ARBA" id="ARBA00022452"/>
    </source>
</evidence>
<keyword evidence="7" id="KW-0406">Ion transport</keyword>
<evidence type="ECO:0000313" key="14">
    <source>
        <dbReference type="Proteomes" id="UP000334380"/>
    </source>
</evidence>
<feature type="signal peptide" evidence="11">
    <location>
        <begin position="1"/>
        <end position="20"/>
    </location>
</feature>
<evidence type="ECO:0000256" key="3">
    <source>
        <dbReference type="ARBA" id="ARBA00022448"/>
    </source>
</evidence>
<keyword evidence="8" id="KW-0626">Porin</keyword>
<evidence type="ECO:0000256" key="9">
    <source>
        <dbReference type="ARBA" id="ARBA00023136"/>
    </source>
</evidence>
<evidence type="ECO:0000256" key="8">
    <source>
        <dbReference type="ARBA" id="ARBA00023114"/>
    </source>
</evidence>
<evidence type="ECO:0000313" key="13">
    <source>
        <dbReference type="EMBL" id="VVE10251.1"/>
    </source>
</evidence>
<evidence type="ECO:0000256" key="5">
    <source>
        <dbReference type="ARBA" id="ARBA00022692"/>
    </source>
</evidence>
<organism evidence="13 14">
    <name type="scientific">Pandoraea terrigena</name>
    <dbReference type="NCBI Taxonomy" id="2508292"/>
    <lineage>
        <taxon>Bacteria</taxon>
        <taxon>Pseudomonadati</taxon>
        <taxon>Pseudomonadota</taxon>
        <taxon>Betaproteobacteria</taxon>
        <taxon>Burkholderiales</taxon>
        <taxon>Burkholderiaceae</taxon>
        <taxon>Pandoraea</taxon>
    </lineage>
</organism>
<dbReference type="Gene3D" id="2.40.160.10">
    <property type="entry name" value="Porin"/>
    <property type="match status" value="1"/>
</dbReference>
<keyword evidence="3" id="KW-0813">Transport</keyword>
<reference evidence="13 14" key="1">
    <citation type="submission" date="2019-08" db="EMBL/GenBank/DDBJ databases">
        <authorList>
            <person name="Peeters C."/>
        </authorList>
    </citation>
    <scope>NUCLEOTIDE SEQUENCE [LARGE SCALE GENOMIC DNA]</scope>
    <source>
        <strain evidence="13 14">LMG 31013</strain>
    </source>
</reference>
<dbReference type="GO" id="GO:0006811">
    <property type="term" value="P:monoatomic ion transport"/>
    <property type="evidence" value="ECO:0007669"/>
    <property type="project" value="UniProtKB-KW"/>
</dbReference>
<feature type="chain" id="PRO_5023012908" evidence="11">
    <location>
        <begin position="21"/>
        <end position="359"/>
    </location>
</feature>
<keyword evidence="5" id="KW-0812">Transmembrane</keyword>
<dbReference type="AlphaFoldDB" id="A0A5E4VDP7"/>
<feature type="domain" description="Porin" evidence="12">
    <location>
        <begin position="12"/>
        <end position="324"/>
    </location>
</feature>
<comment type="subcellular location">
    <subcellularLocation>
        <location evidence="1">Cell outer membrane</location>
        <topology evidence="1">Multi-pass membrane protein</topology>
    </subcellularLocation>
</comment>
<keyword evidence="9" id="KW-0472">Membrane</keyword>
<keyword evidence="6 11" id="KW-0732">Signal</keyword>
<evidence type="ECO:0000256" key="7">
    <source>
        <dbReference type="ARBA" id="ARBA00023065"/>
    </source>
</evidence>
<dbReference type="PANTHER" id="PTHR34501">
    <property type="entry name" value="PROTEIN YDDL-RELATED"/>
    <property type="match status" value="1"/>
</dbReference>
<evidence type="ECO:0000256" key="11">
    <source>
        <dbReference type="SAM" id="SignalP"/>
    </source>
</evidence>
<sequence length="359" mass="37932">MKNRIILAIFMLCASVSAAAQSSVTLYGVLDEALVYSNNAGGASVVQMLDSYHWNTMWGLKGTEDLGGGLKANFELTNYFNISNGSLYLNNSTLFYGAAWAGLSDEKWGAVTLGRHYDYSILLLSKMPGVNATFAQTPGNLDHTGGGYLDNAISYTSPSYDGFSVAGMYALPGGTSDALYSGRAFSLSATYYGARLSVAAVVTKINGALITPTLAGMNTLLGQGVTPFARYRVDSQNIYGISAQYRFTDKIVGQASFTDVALVGFGESESVRTASVSGVYTIAPDLKLTAGYQHSGLGSGGLNLYSLFLDKFLSKRTDIYVAAHFAQAGGASQSAVLFTLAPSSTNRQLAVATGVRHSF</sequence>
<dbReference type="RefSeq" id="WP_150613212.1">
    <property type="nucleotide sequence ID" value="NZ_CABPRU010000005.1"/>
</dbReference>
<dbReference type="EMBL" id="CABPRU010000005">
    <property type="protein sequence ID" value="VVE10251.1"/>
    <property type="molecule type" value="Genomic_DNA"/>
</dbReference>
<dbReference type="PANTHER" id="PTHR34501:SF9">
    <property type="entry name" value="MAJOR OUTER MEMBRANE PROTEIN P.IA"/>
    <property type="match status" value="1"/>
</dbReference>
<protein>
    <submittedName>
        <fullName evidence="13">Outer membrane porin protein</fullName>
    </submittedName>
</protein>
<keyword evidence="4" id="KW-1134">Transmembrane beta strand</keyword>
<dbReference type="InterPro" id="IPR033900">
    <property type="entry name" value="Gram_neg_porin_domain"/>
</dbReference>
<dbReference type="InterPro" id="IPR050298">
    <property type="entry name" value="Gram-neg_bact_OMP"/>
</dbReference>
<proteinExistence type="predicted"/>
<dbReference type="GO" id="GO:0046930">
    <property type="term" value="C:pore complex"/>
    <property type="evidence" value="ECO:0007669"/>
    <property type="project" value="UniProtKB-KW"/>
</dbReference>
<evidence type="ECO:0000256" key="6">
    <source>
        <dbReference type="ARBA" id="ARBA00022729"/>
    </source>
</evidence>
<evidence type="ECO:0000256" key="2">
    <source>
        <dbReference type="ARBA" id="ARBA00011233"/>
    </source>
</evidence>
<evidence type="ECO:0000259" key="12">
    <source>
        <dbReference type="Pfam" id="PF13609"/>
    </source>
</evidence>
<gene>
    <name evidence="13" type="ORF">PTE31013_02611</name>
</gene>